<feature type="non-terminal residue" evidence="1">
    <location>
        <position position="41"/>
    </location>
</feature>
<sequence>MTLKYKKLFQNWEIAIAKKIVYKYQEKHECLKREGFDDLLQ</sequence>
<comment type="caution">
    <text evidence="1">The sequence shown here is derived from an EMBL/GenBank/DDBJ whole genome shotgun (WGS) entry which is preliminary data.</text>
</comment>
<name>X1ACU6_9ZZZZ</name>
<dbReference type="EMBL" id="BART01002778">
    <property type="protein sequence ID" value="GAG67722.1"/>
    <property type="molecule type" value="Genomic_DNA"/>
</dbReference>
<proteinExistence type="predicted"/>
<gene>
    <name evidence="1" type="ORF">S01H4_08187</name>
</gene>
<protein>
    <submittedName>
        <fullName evidence="1">Uncharacterized protein</fullName>
    </submittedName>
</protein>
<dbReference type="AlphaFoldDB" id="X1ACU6"/>
<accession>X1ACU6</accession>
<evidence type="ECO:0000313" key="1">
    <source>
        <dbReference type="EMBL" id="GAG67722.1"/>
    </source>
</evidence>
<reference evidence="1" key="1">
    <citation type="journal article" date="2014" name="Front. Microbiol.">
        <title>High frequency of phylogenetically diverse reductive dehalogenase-homologous genes in deep subseafloor sedimentary metagenomes.</title>
        <authorList>
            <person name="Kawai M."/>
            <person name="Futagami T."/>
            <person name="Toyoda A."/>
            <person name="Takaki Y."/>
            <person name="Nishi S."/>
            <person name="Hori S."/>
            <person name="Arai W."/>
            <person name="Tsubouchi T."/>
            <person name="Morono Y."/>
            <person name="Uchiyama I."/>
            <person name="Ito T."/>
            <person name="Fujiyama A."/>
            <person name="Inagaki F."/>
            <person name="Takami H."/>
        </authorList>
    </citation>
    <scope>NUCLEOTIDE SEQUENCE</scope>
    <source>
        <strain evidence="1">Expedition CK06-06</strain>
    </source>
</reference>
<organism evidence="1">
    <name type="scientific">marine sediment metagenome</name>
    <dbReference type="NCBI Taxonomy" id="412755"/>
    <lineage>
        <taxon>unclassified sequences</taxon>
        <taxon>metagenomes</taxon>
        <taxon>ecological metagenomes</taxon>
    </lineage>
</organism>